<evidence type="ECO:0000313" key="19">
    <source>
        <dbReference type="EMBL" id="MEE2527312.1"/>
    </source>
</evidence>
<dbReference type="PANTHER" id="PTHR38689">
    <property type="entry name" value="SUCCINATE DEHYDROGENASE HYDROPHOBIC MEMBRANE ANCHOR SUBUNIT"/>
    <property type="match status" value="1"/>
</dbReference>
<evidence type="ECO:0000256" key="1">
    <source>
        <dbReference type="ARBA" id="ARBA00001971"/>
    </source>
</evidence>
<dbReference type="RefSeq" id="WP_330199974.1">
    <property type="nucleotide sequence ID" value="NZ_JAZDRP010000011.1"/>
</dbReference>
<dbReference type="NCBIfam" id="TIGR02968">
    <property type="entry name" value="succ_dehyd_anc"/>
    <property type="match status" value="1"/>
</dbReference>
<dbReference type="Proteomes" id="UP001354971">
    <property type="component" value="Unassembled WGS sequence"/>
</dbReference>
<keyword evidence="7" id="KW-0813">Transport</keyword>
<comment type="pathway">
    <text evidence="4">Carbohydrate metabolism; tricarboxylic acid cycle.</text>
</comment>
<name>A0ABU7LTR6_9PROT</name>
<dbReference type="CDD" id="cd03495">
    <property type="entry name" value="SQR_TypeC_SdhD_like"/>
    <property type="match status" value="1"/>
</dbReference>
<reference evidence="19 20" key="1">
    <citation type="submission" date="2024-01" db="EMBL/GenBank/DDBJ databases">
        <title>Hyphobacterium bacterium isolated from marine sediment.</title>
        <authorList>
            <person name="Zhao S."/>
        </authorList>
    </citation>
    <scope>NUCLEOTIDE SEQUENCE [LARGE SCALE GENOMIC DNA]</scope>
    <source>
        <strain evidence="20">HN65</strain>
    </source>
</reference>
<keyword evidence="17 18" id="KW-0472">Membrane</keyword>
<comment type="function">
    <text evidence="2">Membrane-anchoring subunit of succinate dehydrogenase (SDH).</text>
</comment>
<dbReference type="Pfam" id="PF01127">
    <property type="entry name" value="Sdh_cyt"/>
    <property type="match status" value="1"/>
</dbReference>
<dbReference type="Gene3D" id="1.20.1300.10">
    <property type="entry name" value="Fumarate reductase/succinate dehydrogenase, transmembrane subunit"/>
    <property type="match status" value="1"/>
</dbReference>
<keyword evidence="10" id="KW-0816">Tricarboxylic acid cycle</keyword>
<evidence type="ECO:0000256" key="9">
    <source>
        <dbReference type="ARBA" id="ARBA00022519"/>
    </source>
</evidence>
<evidence type="ECO:0000256" key="18">
    <source>
        <dbReference type="SAM" id="Phobius"/>
    </source>
</evidence>
<keyword evidence="16" id="KW-0408">Iron</keyword>
<sequence length="126" mass="13388">MSMVTPAKRINRLGSAKSGVHHFVAQRVSAIALVIALPLFMICLSQSGAPDPAASRAFFGSAWGALLTLITMSATLYHMRLGLQVVVEDYIHGTAMKMGLLIGNTLITYGLWLAGAYALIRLAVTG</sequence>
<evidence type="ECO:0000313" key="20">
    <source>
        <dbReference type="Proteomes" id="UP001354971"/>
    </source>
</evidence>
<evidence type="ECO:0000256" key="15">
    <source>
        <dbReference type="ARBA" id="ARBA00022989"/>
    </source>
</evidence>
<keyword evidence="11" id="KW-0349">Heme</keyword>
<dbReference type="InterPro" id="IPR034804">
    <property type="entry name" value="SQR/QFR_C/D"/>
</dbReference>
<evidence type="ECO:0000256" key="13">
    <source>
        <dbReference type="ARBA" id="ARBA00022723"/>
    </source>
</evidence>
<dbReference type="EMBL" id="JAZDRP010000011">
    <property type="protein sequence ID" value="MEE2527312.1"/>
    <property type="molecule type" value="Genomic_DNA"/>
</dbReference>
<evidence type="ECO:0000256" key="5">
    <source>
        <dbReference type="ARBA" id="ARBA00011558"/>
    </source>
</evidence>
<protein>
    <recommendedName>
        <fullName evidence="6">Succinate dehydrogenase hydrophobic membrane anchor subunit</fullName>
    </recommendedName>
</protein>
<organism evidence="19 20">
    <name type="scientific">Hyphobacterium lacteum</name>
    <dbReference type="NCBI Taxonomy" id="3116575"/>
    <lineage>
        <taxon>Bacteria</taxon>
        <taxon>Pseudomonadati</taxon>
        <taxon>Pseudomonadota</taxon>
        <taxon>Alphaproteobacteria</taxon>
        <taxon>Maricaulales</taxon>
        <taxon>Maricaulaceae</taxon>
        <taxon>Hyphobacterium</taxon>
    </lineage>
</organism>
<gene>
    <name evidence="19" type="primary">sdhD</name>
    <name evidence="19" type="ORF">V0U79_13175</name>
</gene>
<keyword evidence="8" id="KW-1003">Cell membrane</keyword>
<comment type="caution">
    <text evidence="19">The sequence shown here is derived from an EMBL/GenBank/DDBJ whole genome shotgun (WGS) entry which is preliminary data.</text>
</comment>
<dbReference type="InterPro" id="IPR000701">
    <property type="entry name" value="SuccDH_FuR_B_TM-su"/>
</dbReference>
<dbReference type="PANTHER" id="PTHR38689:SF1">
    <property type="entry name" value="SUCCINATE DEHYDROGENASE HYDROPHOBIC MEMBRANE ANCHOR SUBUNIT"/>
    <property type="match status" value="1"/>
</dbReference>
<evidence type="ECO:0000256" key="17">
    <source>
        <dbReference type="ARBA" id="ARBA00023136"/>
    </source>
</evidence>
<keyword evidence="20" id="KW-1185">Reference proteome</keyword>
<keyword evidence="13" id="KW-0479">Metal-binding</keyword>
<keyword evidence="12 18" id="KW-0812">Transmembrane</keyword>
<comment type="subunit">
    <text evidence="5">Part of an enzyme complex containing four subunits: a flavoprotein, an iron-sulfur protein, plus two membrane-anchoring proteins, SdhC and SdhD.</text>
</comment>
<evidence type="ECO:0000256" key="4">
    <source>
        <dbReference type="ARBA" id="ARBA00005163"/>
    </source>
</evidence>
<evidence type="ECO:0000256" key="6">
    <source>
        <dbReference type="ARBA" id="ARBA00019425"/>
    </source>
</evidence>
<evidence type="ECO:0000256" key="11">
    <source>
        <dbReference type="ARBA" id="ARBA00022617"/>
    </source>
</evidence>
<proteinExistence type="predicted"/>
<dbReference type="InterPro" id="IPR014312">
    <property type="entry name" value="Succ_DH_anchor"/>
</dbReference>
<keyword evidence="9" id="KW-0997">Cell inner membrane</keyword>
<comment type="subcellular location">
    <subcellularLocation>
        <location evidence="3">Cell inner membrane</location>
        <topology evidence="3">Multi-pass membrane protein</topology>
    </subcellularLocation>
</comment>
<evidence type="ECO:0000256" key="10">
    <source>
        <dbReference type="ARBA" id="ARBA00022532"/>
    </source>
</evidence>
<evidence type="ECO:0000256" key="3">
    <source>
        <dbReference type="ARBA" id="ARBA00004429"/>
    </source>
</evidence>
<comment type="cofactor">
    <cofactor evidence="1">
        <name>heme</name>
        <dbReference type="ChEBI" id="CHEBI:30413"/>
    </cofactor>
</comment>
<evidence type="ECO:0000256" key="16">
    <source>
        <dbReference type="ARBA" id="ARBA00023004"/>
    </source>
</evidence>
<dbReference type="SUPFAM" id="SSF81343">
    <property type="entry name" value="Fumarate reductase respiratory complex transmembrane subunits"/>
    <property type="match status" value="1"/>
</dbReference>
<keyword evidence="15 18" id="KW-1133">Transmembrane helix</keyword>
<evidence type="ECO:0000256" key="12">
    <source>
        <dbReference type="ARBA" id="ARBA00022692"/>
    </source>
</evidence>
<evidence type="ECO:0000256" key="14">
    <source>
        <dbReference type="ARBA" id="ARBA00022982"/>
    </source>
</evidence>
<feature type="transmembrane region" description="Helical" evidence="18">
    <location>
        <begin position="57"/>
        <end position="77"/>
    </location>
</feature>
<evidence type="ECO:0000256" key="8">
    <source>
        <dbReference type="ARBA" id="ARBA00022475"/>
    </source>
</evidence>
<evidence type="ECO:0000256" key="2">
    <source>
        <dbReference type="ARBA" id="ARBA00004050"/>
    </source>
</evidence>
<accession>A0ABU7LTR6</accession>
<evidence type="ECO:0000256" key="7">
    <source>
        <dbReference type="ARBA" id="ARBA00022448"/>
    </source>
</evidence>
<feature type="transmembrane region" description="Helical" evidence="18">
    <location>
        <begin position="98"/>
        <end position="120"/>
    </location>
</feature>
<keyword evidence="14" id="KW-0249">Electron transport</keyword>